<evidence type="ECO:0000259" key="2">
    <source>
        <dbReference type="Pfam" id="PF12706"/>
    </source>
</evidence>
<evidence type="ECO:0000313" key="3">
    <source>
        <dbReference type="EMBL" id="ANV79258.1"/>
    </source>
</evidence>
<dbReference type="Gene3D" id="3.60.15.10">
    <property type="entry name" value="Ribonuclease Z/Hydroxyacylglutathione hydrolase-like"/>
    <property type="match status" value="1"/>
</dbReference>
<dbReference type="AlphaFoldDB" id="A0A1B1TAE6"/>
<protein>
    <recommendedName>
        <fullName evidence="2">Metallo-beta-lactamase domain-containing protein</fullName>
    </recommendedName>
</protein>
<name>A0A1B1TAE6_9ARCH</name>
<proteinExistence type="predicted"/>
<organism evidence="3">
    <name type="scientific">uncultured Poseidoniia archaeon</name>
    <dbReference type="NCBI Taxonomy" id="1697135"/>
    <lineage>
        <taxon>Archaea</taxon>
        <taxon>Methanobacteriati</taxon>
        <taxon>Thermoplasmatota</taxon>
        <taxon>Candidatus Poseidoniia</taxon>
        <taxon>environmental samples</taxon>
    </lineage>
</organism>
<feature type="compositionally biased region" description="Polar residues" evidence="1">
    <location>
        <begin position="9"/>
        <end position="20"/>
    </location>
</feature>
<dbReference type="PANTHER" id="PTHR46018:SF2">
    <property type="entry name" value="ZINC PHOSPHODIESTERASE ELAC PROTEIN 1"/>
    <property type="match status" value="1"/>
</dbReference>
<dbReference type="Pfam" id="PF12706">
    <property type="entry name" value="Lactamase_B_2"/>
    <property type="match status" value="1"/>
</dbReference>
<feature type="domain" description="Metallo-beta-lactamase" evidence="2">
    <location>
        <begin position="31"/>
        <end position="269"/>
    </location>
</feature>
<reference evidence="3" key="2">
    <citation type="journal article" date="2015" name="ISME J.">
        <title>A new class of marine Euryarchaeota group II from the Mediterranean deep chlorophyll maximum.</title>
        <authorList>
            <person name="Martin-Cuadrado A.B."/>
            <person name="Garcia-Heredia I."/>
            <person name="Molto A.G."/>
            <person name="Lopez-Ubeda R."/>
            <person name="Kimes N."/>
            <person name="Lopez-Garcia P."/>
            <person name="Moreira D."/>
            <person name="Rodriguez-Valera F."/>
        </authorList>
    </citation>
    <scope>NUCLEOTIDE SEQUENCE</scope>
</reference>
<evidence type="ECO:0000256" key="1">
    <source>
        <dbReference type="SAM" id="MobiDB-lite"/>
    </source>
</evidence>
<sequence>MFDLHILGTSGSRPTGTRSVSGNYLSTSDGNLIIDCGEGFQSRLIRHELDLKNNPIGIRARVSKIKVILLTHSHLDHCWGILPLLKTMQLDGRQQPLTIIAPSTAQAIDWAEKNYGDIIPDNYDINPSDFAFLFKEWQTHINNSSKKIFKINWILIPIIGQNPHVPSLQPIKGMKLTAIPTKHTVISVAWLISSIQKPDRSILISGDTKYNVSSFKKEILEKPVDILIHEATFTNELSKKAGEHGHSTALEAGKTASDIDAQILGMVHFSPRINDFEVVEKESRINHNRSFACNDGDIFRVSNNGEIKLFRKYENSWYEHDTQRT</sequence>
<feature type="region of interest" description="Disordered" evidence="1">
    <location>
        <begin position="1"/>
        <end position="20"/>
    </location>
</feature>
<dbReference type="EMBL" id="KP211817">
    <property type="protein sequence ID" value="ANV79258.1"/>
    <property type="molecule type" value="Genomic_DNA"/>
</dbReference>
<dbReference type="PANTHER" id="PTHR46018">
    <property type="entry name" value="ZINC PHOSPHODIESTERASE ELAC PROTEIN 1"/>
    <property type="match status" value="1"/>
</dbReference>
<accession>A0A1B1TAE6</accession>
<dbReference type="InterPro" id="IPR001279">
    <property type="entry name" value="Metallo-B-lactamas"/>
</dbReference>
<dbReference type="GO" id="GO:0042781">
    <property type="term" value="F:3'-tRNA processing endoribonuclease activity"/>
    <property type="evidence" value="ECO:0007669"/>
    <property type="project" value="TreeGrafter"/>
</dbReference>
<dbReference type="InterPro" id="IPR036866">
    <property type="entry name" value="RibonucZ/Hydroxyglut_hydro"/>
</dbReference>
<dbReference type="SUPFAM" id="SSF56281">
    <property type="entry name" value="Metallo-hydrolase/oxidoreductase"/>
    <property type="match status" value="1"/>
</dbReference>
<reference evidence="3" key="1">
    <citation type="submission" date="2014-11" db="EMBL/GenBank/DDBJ databases">
        <authorList>
            <person name="Zhu J."/>
            <person name="Qi W."/>
            <person name="Song R."/>
        </authorList>
    </citation>
    <scope>NUCLEOTIDE SEQUENCE</scope>
</reference>